<name>A0A9W5VKC5_BACCE</name>
<organism evidence="8 9">
    <name type="scientific">Bacillus cereus HuB4-4</name>
    <dbReference type="NCBI Taxonomy" id="1053211"/>
    <lineage>
        <taxon>Bacteria</taxon>
        <taxon>Bacillati</taxon>
        <taxon>Bacillota</taxon>
        <taxon>Bacilli</taxon>
        <taxon>Bacillales</taxon>
        <taxon>Bacillaceae</taxon>
        <taxon>Bacillus</taxon>
        <taxon>Bacillus cereus group</taxon>
    </lineage>
</organism>
<dbReference type="InterPro" id="IPR001940">
    <property type="entry name" value="Peptidase_S1C"/>
</dbReference>
<dbReference type="PRINTS" id="PR00834">
    <property type="entry name" value="PROTEASES2C"/>
</dbReference>
<evidence type="ECO:0000256" key="3">
    <source>
        <dbReference type="ARBA" id="ARBA00022801"/>
    </source>
</evidence>
<evidence type="ECO:0000256" key="5">
    <source>
        <dbReference type="SAM" id="MobiDB-lite"/>
    </source>
</evidence>
<evidence type="ECO:0000256" key="4">
    <source>
        <dbReference type="ARBA" id="ARBA00022825"/>
    </source>
</evidence>
<dbReference type="EMBL" id="AHEF01000074">
    <property type="protein sequence ID" value="EOP85955.1"/>
    <property type="molecule type" value="Genomic_DNA"/>
</dbReference>
<accession>A0A9W5VKC5</accession>
<dbReference type="Gene3D" id="2.40.10.10">
    <property type="entry name" value="Trypsin-like serine proteases"/>
    <property type="match status" value="2"/>
</dbReference>
<dbReference type="GO" id="GO:0004252">
    <property type="term" value="F:serine-type endopeptidase activity"/>
    <property type="evidence" value="ECO:0007669"/>
    <property type="project" value="InterPro"/>
</dbReference>
<dbReference type="SUPFAM" id="SSF50494">
    <property type="entry name" value="Trypsin-like serine proteases"/>
    <property type="match status" value="1"/>
</dbReference>
<dbReference type="AlphaFoldDB" id="A0A9W5VKC5"/>
<dbReference type="GO" id="GO:0006508">
    <property type="term" value="P:proteolysis"/>
    <property type="evidence" value="ECO:0007669"/>
    <property type="project" value="UniProtKB-KW"/>
</dbReference>
<keyword evidence="2 8" id="KW-0645">Protease</keyword>
<comment type="similarity">
    <text evidence="1">Belongs to the peptidase S1C family.</text>
</comment>
<evidence type="ECO:0000313" key="8">
    <source>
        <dbReference type="EMBL" id="EOP85955.1"/>
    </source>
</evidence>
<dbReference type="PANTHER" id="PTHR43343">
    <property type="entry name" value="PEPTIDASE S12"/>
    <property type="match status" value="1"/>
</dbReference>
<dbReference type="InterPro" id="IPR001478">
    <property type="entry name" value="PDZ"/>
</dbReference>
<evidence type="ECO:0000256" key="2">
    <source>
        <dbReference type="ARBA" id="ARBA00022670"/>
    </source>
</evidence>
<dbReference type="PANTHER" id="PTHR43343:SF3">
    <property type="entry name" value="PROTEASE DO-LIKE 8, CHLOROPLASTIC"/>
    <property type="match status" value="1"/>
</dbReference>
<evidence type="ECO:0000256" key="1">
    <source>
        <dbReference type="ARBA" id="ARBA00010541"/>
    </source>
</evidence>
<dbReference type="RefSeq" id="WP_016098859.1">
    <property type="nucleotide sequence ID" value="NZ_KB976537.1"/>
</dbReference>
<comment type="caution">
    <text evidence="8">The sequence shown here is derived from an EMBL/GenBank/DDBJ whole genome shotgun (WGS) entry which is preliminary data.</text>
</comment>
<keyword evidence="3" id="KW-0378">Hydrolase</keyword>
<feature type="transmembrane region" description="Helical" evidence="6">
    <location>
        <begin position="28"/>
        <end position="46"/>
    </location>
</feature>
<dbReference type="Pfam" id="PF13180">
    <property type="entry name" value="PDZ_2"/>
    <property type="match status" value="1"/>
</dbReference>
<evidence type="ECO:0000256" key="6">
    <source>
        <dbReference type="SAM" id="Phobius"/>
    </source>
</evidence>
<reference evidence="8 9" key="1">
    <citation type="submission" date="2012-12" db="EMBL/GenBank/DDBJ databases">
        <title>The Genome Sequence of Bacillus cereus HuB4-4.</title>
        <authorList>
            <consortium name="The Broad Institute Genome Sequencing Platform"/>
            <consortium name="The Broad Institute Genome Sequencing Center for Infectious Disease"/>
            <person name="Feldgarden M."/>
            <person name="Van der Auwera G.A."/>
            <person name="Mahillon J."/>
            <person name="Duprez V."/>
            <person name="Timmery S."/>
            <person name="Mattelet C."/>
            <person name="Dierick K."/>
            <person name="Sun M."/>
            <person name="Yu Z."/>
            <person name="Zhu L."/>
            <person name="Hu X."/>
            <person name="Shank E.B."/>
            <person name="Swiecicka I."/>
            <person name="Hansen B.M."/>
            <person name="Andrup L."/>
            <person name="Walker B."/>
            <person name="Young S.K."/>
            <person name="Zeng Q."/>
            <person name="Gargeya S."/>
            <person name="Fitzgerald M."/>
            <person name="Haas B."/>
            <person name="Abouelleil A."/>
            <person name="Alvarado L."/>
            <person name="Arachchi H.M."/>
            <person name="Berlin A.M."/>
            <person name="Chapman S.B."/>
            <person name="Dewar J."/>
            <person name="Goldberg J."/>
            <person name="Griggs A."/>
            <person name="Gujja S."/>
            <person name="Hansen M."/>
            <person name="Howarth C."/>
            <person name="Imamovic A."/>
            <person name="Larimer J."/>
            <person name="McCowan C."/>
            <person name="Murphy C."/>
            <person name="Neiman D."/>
            <person name="Pearson M."/>
            <person name="Priest M."/>
            <person name="Roberts A."/>
            <person name="Saif S."/>
            <person name="Shea T."/>
            <person name="Sisk P."/>
            <person name="Sykes S."/>
            <person name="Wortman J."/>
            <person name="Nusbaum C."/>
            <person name="Birren B."/>
        </authorList>
    </citation>
    <scope>NUCLEOTIDE SEQUENCE [LARGE SCALE GENOMIC DNA]</scope>
    <source>
        <strain evidence="8 9">HuB4-4</strain>
    </source>
</reference>
<sequence>MGYYDGPNINKENTETRDARKSTGKKRYFFTGLIGAVIGAVSISLAEPYIPWSNGNGTGSPSSLPLSSNSKVEGTTIPVSNKINNETDLPGMLEGGKQVVVGVLNIQKDTNPFNMEQTEQEHEAGSGSGVIYKKSGNKAYIVTNNHVVDGANKLAVKLSNGKQIDAKLIGRDPLLDLAVLEVDGSTINKVATLGDSSKIRAGEPAFAIGNPLGLNGSVTKGIISSKEREIPVNTNGDQRSSWQAQVIQTDAAINPGNSGGALFNQNGEVIGINSSKIAQQAVEGIGFAIPINVAKPIIESLEKEGTVKRPALGVGIVSLDDLHGYSLNQLKLPKDIKNGVILREIYPISPAEKAGLQQYDFVVALDGQKIENALQFRKYLYEKKKVGDKVEITFYRNGEKITKTATLGDNSTTTR</sequence>
<gene>
    <name evidence="8" type="ORF">IGM_04330</name>
</gene>
<dbReference type="InterPro" id="IPR051201">
    <property type="entry name" value="Chloro_Bact_Ser_Proteases"/>
</dbReference>
<dbReference type="InterPro" id="IPR009003">
    <property type="entry name" value="Peptidase_S1_PA"/>
</dbReference>
<proteinExistence type="inferred from homology"/>
<dbReference type="Proteomes" id="UP000014009">
    <property type="component" value="Unassembled WGS sequence"/>
</dbReference>
<dbReference type="Pfam" id="PF13365">
    <property type="entry name" value="Trypsin_2"/>
    <property type="match status" value="1"/>
</dbReference>
<dbReference type="Gene3D" id="2.30.42.10">
    <property type="match status" value="1"/>
</dbReference>
<dbReference type="SUPFAM" id="SSF50156">
    <property type="entry name" value="PDZ domain-like"/>
    <property type="match status" value="1"/>
</dbReference>
<keyword evidence="6" id="KW-0812">Transmembrane</keyword>
<feature type="compositionally biased region" description="Basic and acidic residues" evidence="5">
    <location>
        <begin position="12"/>
        <end position="21"/>
    </location>
</feature>
<keyword evidence="4" id="KW-0720">Serine protease</keyword>
<feature type="domain" description="PDZ" evidence="7">
    <location>
        <begin position="310"/>
        <end position="398"/>
    </location>
</feature>
<keyword evidence="6" id="KW-0472">Membrane</keyword>
<evidence type="ECO:0000259" key="7">
    <source>
        <dbReference type="SMART" id="SM00228"/>
    </source>
</evidence>
<dbReference type="SMART" id="SM00228">
    <property type="entry name" value="PDZ"/>
    <property type="match status" value="1"/>
</dbReference>
<feature type="region of interest" description="Disordered" evidence="5">
    <location>
        <begin position="1"/>
        <end position="22"/>
    </location>
</feature>
<dbReference type="InterPro" id="IPR036034">
    <property type="entry name" value="PDZ_sf"/>
</dbReference>
<keyword evidence="6" id="KW-1133">Transmembrane helix</keyword>
<evidence type="ECO:0000313" key="9">
    <source>
        <dbReference type="Proteomes" id="UP000014009"/>
    </source>
</evidence>
<protein>
    <submittedName>
        <fullName evidence="8">Protease HhoA</fullName>
    </submittedName>
</protein>
<dbReference type="InterPro" id="IPR043504">
    <property type="entry name" value="Peptidase_S1_PA_chymotrypsin"/>
</dbReference>
<dbReference type="FunFam" id="2.40.10.10:FF:000001">
    <property type="entry name" value="Periplasmic serine protease DegS"/>
    <property type="match status" value="1"/>
</dbReference>